<dbReference type="HAMAP" id="MF_01584">
    <property type="entry name" value="UPF0502"/>
    <property type="match status" value="1"/>
</dbReference>
<evidence type="ECO:0000256" key="2">
    <source>
        <dbReference type="SAM" id="Coils"/>
    </source>
</evidence>
<evidence type="ECO:0000313" key="6">
    <source>
        <dbReference type="Proteomes" id="UP000432350"/>
    </source>
</evidence>
<evidence type="ECO:0000313" key="5">
    <source>
        <dbReference type="Proteomes" id="UP000251241"/>
    </source>
</evidence>
<dbReference type="PANTHER" id="PTHR38768:SF1">
    <property type="entry name" value="UPF0502 PROTEIN YCEH"/>
    <property type="match status" value="1"/>
</dbReference>
<dbReference type="Pfam" id="PF04337">
    <property type="entry name" value="DUF480"/>
    <property type="match status" value="1"/>
</dbReference>
<evidence type="ECO:0000313" key="3">
    <source>
        <dbReference type="EMBL" id="SPZ92996.1"/>
    </source>
</evidence>
<dbReference type="InterPro" id="IPR036390">
    <property type="entry name" value="WH_DNA-bd_sf"/>
</dbReference>
<comment type="similarity">
    <text evidence="1">Belongs to the UPF0502 family.</text>
</comment>
<keyword evidence="2" id="KW-0175">Coiled coil</keyword>
<gene>
    <name evidence="3" type="ORF">NCTC11343_04933</name>
    <name evidence="4" type="ORF">SPHINGO8BC_90280</name>
</gene>
<evidence type="ECO:0000256" key="1">
    <source>
        <dbReference type="HAMAP-Rule" id="MF_01584"/>
    </source>
</evidence>
<dbReference type="GeneID" id="97179807"/>
<organism evidence="3 5">
    <name type="scientific">Sphingobacterium multivorum</name>
    <dbReference type="NCBI Taxonomy" id="28454"/>
    <lineage>
        <taxon>Bacteria</taxon>
        <taxon>Pseudomonadati</taxon>
        <taxon>Bacteroidota</taxon>
        <taxon>Sphingobacteriia</taxon>
        <taxon>Sphingobacteriales</taxon>
        <taxon>Sphingobacteriaceae</taxon>
        <taxon>Sphingobacterium</taxon>
    </lineage>
</organism>
<dbReference type="InterPro" id="IPR036388">
    <property type="entry name" value="WH-like_DNA-bd_sf"/>
</dbReference>
<dbReference type="EMBL" id="UAUU01000011">
    <property type="protein sequence ID" value="SPZ92996.1"/>
    <property type="molecule type" value="Genomic_DNA"/>
</dbReference>
<dbReference type="InterPro" id="IPR007432">
    <property type="entry name" value="DUF480"/>
</dbReference>
<dbReference type="Proteomes" id="UP000251241">
    <property type="component" value="Unassembled WGS sequence"/>
</dbReference>
<dbReference type="Proteomes" id="UP000432350">
    <property type="component" value="Unassembled WGS sequence"/>
</dbReference>
<proteinExistence type="inferred from homology"/>
<dbReference type="SUPFAM" id="SSF46785">
    <property type="entry name" value="Winged helix' DNA-binding domain"/>
    <property type="match status" value="2"/>
</dbReference>
<dbReference type="Gene3D" id="1.10.10.10">
    <property type="entry name" value="Winged helix-like DNA-binding domain superfamily/Winged helix DNA-binding domain"/>
    <property type="match status" value="2"/>
</dbReference>
<sequence length="213" mass="23870">METTHLPQLSAMEQRVLGSLIEKSKVTPEYYPMTINSLQAACNQKTSRKPVVQYTEEDIIATLDILKKKGLISTVVGGGSRVTKYKHNFAIQFPLVPSELTIVCLLLLRGPMTAGEINSNSGRLYEFESLGEINEQLEKLAQEGYLKSLPKQIGHKEVRYIHLLGDINLEAYENSVPAGSSSNDQTLLERIGQLEQEVAALKQKFQDLWDELH</sequence>
<reference evidence="3 5" key="1">
    <citation type="submission" date="2018-06" db="EMBL/GenBank/DDBJ databases">
        <authorList>
            <consortium name="Pathogen Informatics"/>
            <person name="Doyle S."/>
        </authorList>
    </citation>
    <scope>NUCLEOTIDE SEQUENCE [LARGE SCALE GENOMIC DNA]</scope>
    <source>
        <strain evidence="3 5">NCTC11343</strain>
    </source>
</reference>
<dbReference type="AlphaFoldDB" id="A0A2X2JLE7"/>
<accession>A0A654DQC5</accession>
<dbReference type="RefSeq" id="WP_070567799.1">
    <property type="nucleotide sequence ID" value="NZ_CP068086.1"/>
</dbReference>
<feature type="coiled-coil region" evidence="2">
    <location>
        <begin position="184"/>
        <end position="211"/>
    </location>
</feature>
<dbReference type="PANTHER" id="PTHR38768">
    <property type="entry name" value="UPF0502 PROTEIN YCEH"/>
    <property type="match status" value="1"/>
</dbReference>
<name>A0A2X2JLE7_SPHMU</name>
<accession>A0A2X2JLE7</accession>
<reference evidence="4 6" key="2">
    <citation type="submission" date="2019-10" db="EMBL/GenBank/DDBJ databases">
        <authorList>
            <person name="Karimi E."/>
        </authorList>
    </citation>
    <scope>NUCLEOTIDE SEQUENCE [LARGE SCALE GENOMIC DNA]</scope>
    <source>
        <strain evidence="4">Sphingobacterium sp. 8BC</strain>
    </source>
</reference>
<dbReference type="EMBL" id="CABWMV010000028">
    <property type="protein sequence ID" value="VXD08115.1"/>
    <property type="molecule type" value="Genomic_DNA"/>
</dbReference>
<protein>
    <submittedName>
        <fullName evidence="3">Uncharacterized protein conserved in bacteria</fullName>
    </submittedName>
</protein>
<evidence type="ECO:0000313" key="4">
    <source>
        <dbReference type="EMBL" id="VXD08115.1"/>
    </source>
</evidence>